<evidence type="ECO:0000259" key="2">
    <source>
        <dbReference type="SMART" id="SM00885"/>
    </source>
</evidence>
<dbReference type="PANTHER" id="PTHR35372:SF2">
    <property type="entry name" value="SF3 HELICASE DOMAIN-CONTAINING PROTEIN"/>
    <property type="match status" value="1"/>
</dbReference>
<evidence type="ECO:0000259" key="4">
    <source>
        <dbReference type="SMART" id="SM00943"/>
    </source>
</evidence>
<dbReference type="InterPro" id="IPR051620">
    <property type="entry name" value="ORF904-like_C"/>
</dbReference>
<protein>
    <submittedName>
        <fullName evidence="5">Bifunctional DNA primase/polymerase</fullName>
    </submittedName>
</protein>
<proteinExistence type="predicted"/>
<keyword evidence="1" id="KW-0378">Hydrolase</keyword>
<feature type="domain" description="Primase C-terminal 1" evidence="3">
    <location>
        <begin position="207"/>
        <end position="273"/>
    </location>
</feature>
<dbReference type="CDD" id="cd04859">
    <property type="entry name" value="Prim_Pol"/>
    <property type="match status" value="1"/>
</dbReference>
<keyword evidence="6" id="KW-1185">Reference proteome</keyword>
<dbReference type="EMBL" id="JACSQB010000048">
    <property type="protein sequence ID" value="MBD8046690.1"/>
    <property type="molecule type" value="Genomic_DNA"/>
</dbReference>
<dbReference type="InterPro" id="IPR014818">
    <property type="entry name" value="Phage/plasmid_primase_P4_C"/>
</dbReference>
<dbReference type="InterPro" id="IPR014820">
    <property type="entry name" value="PriCT_1"/>
</dbReference>
<dbReference type="SMART" id="SM00885">
    <property type="entry name" value="D5_N"/>
    <property type="match status" value="1"/>
</dbReference>
<evidence type="ECO:0000313" key="5">
    <source>
        <dbReference type="EMBL" id="MBD8046690.1"/>
    </source>
</evidence>
<dbReference type="InterPro" id="IPR015330">
    <property type="entry name" value="DNA_primase/pol_bifunc_N"/>
</dbReference>
<comment type="caution">
    <text evidence="5">The sequence shown here is derived from an EMBL/GenBank/DDBJ whole genome shotgun (WGS) entry which is preliminary data.</text>
</comment>
<dbReference type="Pfam" id="PF08706">
    <property type="entry name" value="D5_N"/>
    <property type="match status" value="1"/>
</dbReference>
<sequence>MNNDILDMALRYADIKIPVMPLHGIKEDGSCTCRNGSKCSSKGKHPIFSGWSKIATTDKAIITKWWSKYPSANIGIPTGKKSGWLVLDIDTKYDGDKTLEFYEMLYDDLPKTVTAITGSGGEHRIFKYPKTLKIPNKVNFAEGLDTRSNGGLIVATPSIHVSGNRYRWKEGYSPFDIEPVDAPKWLLDLMLGDLDKSITSKNITNFKNVKRQISEGGRNNYLTSLAGTLRRKGMSEEGIMAALLAENMESCEPPLEGREVRVIAKSISRYEPAKGSLLPFKLNDIGNAQRLVEIYGNDIRYCPEWNCWFNYNGVWQKDLEGNIYAKARDTIAMLDAEAHSSGEDKLIAFATKSGFHSRIEAMINQAKTLVEYGIPVVSNRWDSNEDLICLKNVTIDFNLKDKNSPLIVREHKRSDYITKQLEFDYNNSSKCPRWESFLKDIIPDKDTRDFVKRAVGYTLTGSTREDMLFILHGSGSNGKSTFIETIADMLGTYAKTIQPETIMQKEKSGALNTEIASIVEQDL</sequence>
<dbReference type="SMART" id="SM00943">
    <property type="entry name" value="Prim-Pol"/>
    <property type="match status" value="1"/>
</dbReference>
<dbReference type="Pfam" id="PF08708">
    <property type="entry name" value="PriCT_1"/>
    <property type="match status" value="1"/>
</dbReference>
<accession>A0ABR8YR14</accession>
<dbReference type="RefSeq" id="WP_191739666.1">
    <property type="nucleotide sequence ID" value="NZ_JACSQB010000048.1"/>
</dbReference>
<dbReference type="SMART" id="SM00942">
    <property type="entry name" value="PriCT_1"/>
    <property type="match status" value="1"/>
</dbReference>
<gene>
    <name evidence="5" type="ORF">H9637_06470</name>
</gene>
<organism evidence="5 6">
    <name type="scientific">Clostridium faecium</name>
    <dbReference type="NCBI Taxonomy" id="2762223"/>
    <lineage>
        <taxon>Bacteria</taxon>
        <taxon>Bacillati</taxon>
        <taxon>Bacillota</taxon>
        <taxon>Clostridia</taxon>
        <taxon>Eubacteriales</taxon>
        <taxon>Clostridiaceae</taxon>
        <taxon>Clostridium</taxon>
    </lineage>
</organism>
<evidence type="ECO:0000313" key="6">
    <source>
        <dbReference type="Proteomes" id="UP000627166"/>
    </source>
</evidence>
<dbReference type="PANTHER" id="PTHR35372">
    <property type="entry name" value="ATP BINDING PROTEIN-RELATED"/>
    <property type="match status" value="1"/>
</dbReference>
<reference evidence="5 6" key="1">
    <citation type="submission" date="2020-08" db="EMBL/GenBank/DDBJ databases">
        <title>A Genomic Blueprint of the Chicken Gut Microbiome.</title>
        <authorList>
            <person name="Gilroy R."/>
            <person name="Ravi A."/>
            <person name="Getino M."/>
            <person name="Pursley I."/>
            <person name="Horton D.L."/>
            <person name="Alikhan N.-F."/>
            <person name="Baker D."/>
            <person name="Gharbi K."/>
            <person name="Hall N."/>
            <person name="Watson M."/>
            <person name="Adriaenssens E.M."/>
            <person name="Foster-Nyarko E."/>
            <person name="Jarju S."/>
            <person name="Secka A."/>
            <person name="Antonio M."/>
            <person name="Oren A."/>
            <person name="Chaudhuri R."/>
            <person name="La Ragione R.M."/>
            <person name="Hildebrand F."/>
            <person name="Pallen M.J."/>
        </authorList>
    </citation>
    <scope>NUCLEOTIDE SEQUENCE [LARGE SCALE GENOMIC DNA]</scope>
    <source>
        <strain evidence="5 6">N37</strain>
    </source>
</reference>
<dbReference type="Pfam" id="PF09250">
    <property type="entry name" value="Prim-Pol"/>
    <property type="match status" value="1"/>
</dbReference>
<dbReference type="SUPFAM" id="SSF56747">
    <property type="entry name" value="Prim-pol domain"/>
    <property type="match status" value="1"/>
</dbReference>
<feature type="domain" description="Bacteriophage/plasmid primase P4 C-terminal" evidence="2">
    <location>
        <begin position="288"/>
        <end position="443"/>
    </location>
</feature>
<evidence type="ECO:0000259" key="3">
    <source>
        <dbReference type="SMART" id="SM00942"/>
    </source>
</evidence>
<feature type="domain" description="DNA primase/polymerase bifunctional N-terminal" evidence="4">
    <location>
        <begin position="9"/>
        <end position="186"/>
    </location>
</feature>
<name>A0ABR8YR14_9CLOT</name>
<evidence type="ECO:0000256" key="1">
    <source>
        <dbReference type="ARBA" id="ARBA00022801"/>
    </source>
</evidence>
<dbReference type="Proteomes" id="UP000627166">
    <property type="component" value="Unassembled WGS sequence"/>
</dbReference>